<gene>
    <name evidence="1" type="ORF">HZS61_007591</name>
</gene>
<proteinExistence type="predicted"/>
<dbReference type="Proteomes" id="UP000593570">
    <property type="component" value="Unassembled WGS sequence"/>
</dbReference>
<name>A0A8H6G804_FUSOX</name>
<accession>A0A8H6G804</accession>
<protein>
    <submittedName>
        <fullName evidence="1">Uncharacterized protein</fullName>
    </submittedName>
</protein>
<comment type="caution">
    <text evidence="1">The sequence shown here is derived from an EMBL/GenBank/DDBJ whole genome shotgun (WGS) entry which is preliminary data.</text>
</comment>
<evidence type="ECO:0000313" key="2">
    <source>
        <dbReference type="Proteomes" id="UP000593570"/>
    </source>
</evidence>
<evidence type="ECO:0000313" key="1">
    <source>
        <dbReference type="EMBL" id="KAF6512785.1"/>
    </source>
</evidence>
<dbReference type="AlphaFoldDB" id="A0A8H6G804"/>
<organism evidence="1 2">
    <name type="scientific">Fusarium oxysporum f. sp. conglutinans</name>
    <dbReference type="NCBI Taxonomy" id="100902"/>
    <lineage>
        <taxon>Eukaryota</taxon>
        <taxon>Fungi</taxon>
        <taxon>Dikarya</taxon>
        <taxon>Ascomycota</taxon>
        <taxon>Pezizomycotina</taxon>
        <taxon>Sordariomycetes</taxon>
        <taxon>Hypocreomycetidae</taxon>
        <taxon>Hypocreales</taxon>
        <taxon>Nectriaceae</taxon>
        <taxon>Fusarium</taxon>
        <taxon>Fusarium oxysporum species complex</taxon>
    </lineage>
</organism>
<sequence length="123" mass="13812">MPLNLLRRDDRLIYLVVEPLQAHKELQQLYSRIFLDILSGLVPRPRVRSDRTRSLANPEAAYVYATLGKSDVQQLLCNVLGLGISYLLGDGTVGDYHFGHQALSSILPQVHHRAYAGDEEEQG</sequence>
<dbReference type="EMBL" id="JACDXP010000019">
    <property type="protein sequence ID" value="KAF6512785.1"/>
    <property type="molecule type" value="Genomic_DNA"/>
</dbReference>
<reference evidence="1 2" key="1">
    <citation type="journal article" date="2020" name="bioRxiv">
        <title>A chromosome-scale genome assembly for the Fusarium oxysporum strain Fo5176 to establish a model Arabidopsis-fungal pathosystem.</title>
        <authorList>
            <person name="Fokkens L."/>
            <person name="Guo L."/>
            <person name="Dora S."/>
            <person name="Wang B."/>
            <person name="Ye K."/>
            <person name="Sanchez-Rodriguez C."/>
            <person name="Croll D."/>
        </authorList>
    </citation>
    <scope>NUCLEOTIDE SEQUENCE [LARGE SCALE GENOMIC DNA]</scope>
    <source>
        <strain evidence="1 2">Fo5176</strain>
    </source>
</reference>